<organism evidence="8 9">
    <name type="scientific">Botryotinia fuckeliana (strain B05.10)</name>
    <name type="common">Noble rot fungus</name>
    <name type="synonym">Botrytis cinerea</name>
    <dbReference type="NCBI Taxonomy" id="332648"/>
    <lineage>
        <taxon>Eukaryota</taxon>
        <taxon>Fungi</taxon>
        <taxon>Dikarya</taxon>
        <taxon>Ascomycota</taxon>
        <taxon>Pezizomycotina</taxon>
        <taxon>Leotiomycetes</taxon>
        <taxon>Helotiales</taxon>
        <taxon>Sclerotiniaceae</taxon>
        <taxon>Botrytis</taxon>
    </lineage>
</organism>
<feature type="domain" description="Major facilitator superfamily (MFS) profile" evidence="7">
    <location>
        <begin position="53"/>
        <end position="509"/>
    </location>
</feature>
<dbReference type="Gene3D" id="1.20.1250.20">
    <property type="entry name" value="MFS general substrate transporter like domains"/>
    <property type="match status" value="1"/>
</dbReference>
<evidence type="ECO:0000313" key="9">
    <source>
        <dbReference type="Proteomes" id="UP000001798"/>
    </source>
</evidence>
<dbReference type="RefSeq" id="XP_024552300.1">
    <property type="nucleotide sequence ID" value="XM_024696489.1"/>
</dbReference>
<evidence type="ECO:0000256" key="3">
    <source>
        <dbReference type="ARBA" id="ARBA00022989"/>
    </source>
</evidence>
<dbReference type="EMBL" id="CP009816">
    <property type="protein sequence ID" value="ATZ55974.1"/>
    <property type="molecule type" value="Genomic_DNA"/>
</dbReference>
<evidence type="ECO:0000256" key="2">
    <source>
        <dbReference type="ARBA" id="ARBA00022692"/>
    </source>
</evidence>
<dbReference type="InterPro" id="IPR020846">
    <property type="entry name" value="MFS_dom"/>
</dbReference>
<proteinExistence type="predicted"/>
<feature type="transmembrane region" description="Helical" evidence="6">
    <location>
        <begin position="352"/>
        <end position="370"/>
    </location>
</feature>
<feature type="transmembrane region" description="Helical" evidence="6">
    <location>
        <begin position="151"/>
        <end position="175"/>
    </location>
</feature>
<evidence type="ECO:0000256" key="1">
    <source>
        <dbReference type="ARBA" id="ARBA00004141"/>
    </source>
</evidence>
<feature type="transmembrane region" description="Helical" evidence="6">
    <location>
        <begin position="181"/>
        <end position="205"/>
    </location>
</feature>
<feature type="transmembrane region" description="Helical" evidence="6">
    <location>
        <begin position="391"/>
        <end position="409"/>
    </location>
</feature>
<dbReference type="KEGG" id="bfu:BCIN_12g05170"/>
<keyword evidence="4 6" id="KW-0472">Membrane</keyword>
<dbReference type="GO" id="GO:0016020">
    <property type="term" value="C:membrane"/>
    <property type="evidence" value="ECO:0007669"/>
    <property type="project" value="UniProtKB-SubCell"/>
</dbReference>
<feature type="region of interest" description="Disordered" evidence="5">
    <location>
        <begin position="1"/>
        <end position="44"/>
    </location>
</feature>
<dbReference type="PROSITE" id="PS50850">
    <property type="entry name" value="MFS"/>
    <property type="match status" value="1"/>
</dbReference>
<dbReference type="PANTHER" id="PTHR23507">
    <property type="entry name" value="ZGC:174356"/>
    <property type="match status" value="1"/>
</dbReference>
<evidence type="ECO:0000313" key="8">
    <source>
        <dbReference type="EMBL" id="ATZ55974.1"/>
    </source>
</evidence>
<feature type="region of interest" description="Disordered" evidence="5">
    <location>
        <begin position="273"/>
        <end position="292"/>
    </location>
</feature>
<feature type="transmembrane region" description="Helical" evidence="6">
    <location>
        <begin position="52"/>
        <end position="78"/>
    </location>
</feature>
<feature type="transmembrane region" description="Helical" evidence="6">
    <location>
        <begin position="217"/>
        <end position="236"/>
    </location>
</feature>
<sequence length="522" mass="57173">MQAMSTPPSSNPNSPSTNPPNETSPLISTHNHPHELPSPSPPSPPSASLPTLILYFMALHFLIAFCEMVLVAPLISLFESSLCHSYYNFPSPSLSSKLNTQEITSEMCKIPEIQGPLATIRGWKSFGDTIPVLLVAIPIGNLGDRYGRRNIMALSLIGVGLSLVEIFIVCAYPKIFDLRWVWLSSLFLLCGGGLYSSAAFMWAMASSLIPEVERSYAFYYIFSAFYIAELIGSYVASITIDVSPWIACSMAMGSVILGLILLWLVPFSQSSPRLELLSPSTSSPSSSTRLRSRNLKTTPKTTILATIRHAVIQPNVLLCIPVFLVGTLRYTTLNVLIQYSSVRFNTKISKGAMFYTETAIINIILFLFLIPRITVWIKSRYHVRSEKIDLALMRISVCFLLMGSLAIGLAPTSGWIPAGVSIFAAGFGSRVSTLSLISHFIPASSLATLYASIAVLENLGHAINDPSMQHIFAATLRLPPVWHALPFFVAAICYFLAGLSTIFIKIDIDGMKLDDEGQEEDS</sequence>
<dbReference type="SUPFAM" id="SSF103473">
    <property type="entry name" value="MFS general substrate transporter"/>
    <property type="match status" value="1"/>
</dbReference>
<evidence type="ECO:0000256" key="6">
    <source>
        <dbReference type="SAM" id="Phobius"/>
    </source>
</evidence>
<dbReference type="Pfam" id="PF07690">
    <property type="entry name" value="MFS_1"/>
    <property type="match status" value="1"/>
</dbReference>
<feature type="transmembrane region" description="Helical" evidence="6">
    <location>
        <begin position="483"/>
        <end position="504"/>
    </location>
</feature>
<dbReference type="OrthoDB" id="194139at2759"/>
<keyword evidence="3 6" id="KW-1133">Transmembrane helix</keyword>
<protein>
    <recommendedName>
        <fullName evidence="7">Major facilitator superfamily (MFS) profile domain-containing protein</fullName>
    </recommendedName>
</protein>
<dbReference type="Proteomes" id="UP000001798">
    <property type="component" value="Chromosome 12"/>
</dbReference>
<accession>A0A384K014</accession>
<feature type="compositionally biased region" description="Low complexity" evidence="5">
    <location>
        <begin position="1"/>
        <end position="25"/>
    </location>
</feature>
<feature type="transmembrane region" description="Helical" evidence="6">
    <location>
        <begin position="316"/>
        <end position="340"/>
    </location>
</feature>
<keyword evidence="9" id="KW-1185">Reference proteome</keyword>
<dbReference type="InterPro" id="IPR036259">
    <property type="entry name" value="MFS_trans_sf"/>
</dbReference>
<reference evidence="8 9" key="3">
    <citation type="journal article" date="2017" name="Mol. Plant Pathol.">
        <title>A gapless genome sequence of the fungus Botrytis cinerea.</title>
        <authorList>
            <person name="Van Kan J.A."/>
            <person name="Stassen J.H."/>
            <person name="Mosbach A."/>
            <person name="Van Der Lee T.A."/>
            <person name="Faino L."/>
            <person name="Farmer A.D."/>
            <person name="Papasotiriou D.G."/>
            <person name="Zhou S."/>
            <person name="Seidl M.F."/>
            <person name="Cottam E."/>
            <person name="Edel D."/>
            <person name="Hahn M."/>
            <person name="Schwartz D.C."/>
            <person name="Dietrich R.A."/>
            <person name="Widdison S."/>
            <person name="Scalliet G."/>
        </authorList>
    </citation>
    <scope>NUCLEOTIDE SEQUENCE [LARGE SCALE GENOMIC DNA]</scope>
    <source>
        <strain evidence="8 9">B05.10</strain>
    </source>
</reference>
<dbReference type="GO" id="GO:0022857">
    <property type="term" value="F:transmembrane transporter activity"/>
    <property type="evidence" value="ECO:0007669"/>
    <property type="project" value="InterPro"/>
</dbReference>
<reference evidence="8 9" key="2">
    <citation type="journal article" date="2012" name="Eukaryot. Cell">
        <title>Genome update of Botrytis cinerea strains B05.10 and T4.</title>
        <authorList>
            <person name="Staats M."/>
            <person name="van Kan J.A."/>
        </authorList>
    </citation>
    <scope>NUCLEOTIDE SEQUENCE [LARGE SCALE GENOMIC DNA]</scope>
    <source>
        <strain evidence="8 9">B05.10</strain>
    </source>
</reference>
<name>A0A384K014_BOTFB</name>
<dbReference type="AlphaFoldDB" id="A0A384K014"/>
<dbReference type="VEuPathDB" id="FungiDB:Bcin12g05170"/>
<dbReference type="InterPro" id="IPR011701">
    <property type="entry name" value="MFS"/>
</dbReference>
<comment type="subcellular location">
    <subcellularLocation>
        <location evidence="1">Membrane</location>
        <topology evidence="1">Multi-pass membrane protein</topology>
    </subcellularLocation>
</comment>
<evidence type="ECO:0000259" key="7">
    <source>
        <dbReference type="PROSITE" id="PS50850"/>
    </source>
</evidence>
<dbReference type="PANTHER" id="PTHR23507:SF1">
    <property type="entry name" value="FI18259P1-RELATED"/>
    <property type="match status" value="1"/>
</dbReference>
<keyword evidence="2 6" id="KW-0812">Transmembrane</keyword>
<feature type="transmembrane region" description="Helical" evidence="6">
    <location>
        <begin position="242"/>
        <end position="265"/>
    </location>
</feature>
<gene>
    <name evidence="8" type="ORF">BCIN_12g05170</name>
</gene>
<evidence type="ECO:0000256" key="4">
    <source>
        <dbReference type="ARBA" id="ARBA00023136"/>
    </source>
</evidence>
<dbReference type="GeneID" id="5434383"/>
<feature type="compositionally biased region" description="Low complexity" evidence="5">
    <location>
        <begin position="273"/>
        <end position="289"/>
    </location>
</feature>
<reference evidence="8 9" key="1">
    <citation type="journal article" date="2011" name="PLoS Genet.">
        <title>Genomic analysis of the necrotrophic fungal pathogens Sclerotinia sclerotiorum and Botrytis cinerea.</title>
        <authorList>
            <person name="Amselem J."/>
            <person name="Cuomo C.A."/>
            <person name="van Kan J.A."/>
            <person name="Viaud M."/>
            <person name="Benito E.P."/>
            <person name="Couloux A."/>
            <person name="Coutinho P.M."/>
            <person name="de Vries R.P."/>
            <person name="Dyer P.S."/>
            <person name="Fillinger S."/>
            <person name="Fournier E."/>
            <person name="Gout L."/>
            <person name="Hahn M."/>
            <person name="Kohn L."/>
            <person name="Lapalu N."/>
            <person name="Plummer K.M."/>
            <person name="Pradier J.M."/>
            <person name="Quevillon E."/>
            <person name="Sharon A."/>
            <person name="Simon A."/>
            <person name="ten Have A."/>
            <person name="Tudzynski B."/>
            <person name="Tudzynski P."/>
            <person name="Wincker P."/>
            <person name="Andrew M."/>
            <person name="Anthouard V."/>
            <person name="Beever R.E."/>
            <person name="Beffa R."/>
            <person name="Benoit I."/>
            <person name="Bouzid O."/>
            <person name="Brault B."/>
            <person name="Chen Z."/>
            <person name="Choquer M."/>
            <person name="Collemare J."/>
            <person name="Cotton P."/>
            <person name="Danchin E.G."/>
            <person name="Da Silva C."/>
            <person name="Gautier A."/>
            <person name="Giraud C."/>
            <person name="Giraud T."/>
            <person name="Gonzalez C."/>
            <person name="Grossetete S."/>
            <person name="Guldener U."/>
            <person name="Henrissat B."/>
            <person name="Howlett B.J."/>
            <person name="Kodira C."/>
            <person name="Kretschmer M."/>
            <person name="Lappartient A."/>
            <person name="Leroch M."/>
            <person name="Levis C."/>
            <person name="Mauceli E."/>
            <person name="Neuveglise C."/>
            <person name="Oeser B."/>
            <person name="Pearson M."/>
            <person name="Poulain J."/>
            <person name="Poussereau N."/>
            <person name="Quesneville H."/>
            <person name="Rascle C."/>
            <person name="Schumacher J."/>
            <person name="Segurens B."/>
            <person name="Sexton A."/>
            <person name="Silva E."/>
            <person name="Sirven C."/>
            <person name="Soanes D.M."/>
            <person name="Talbot N.J."/>
            <person name="Templeton M."/>
            <person name="Yandava C."/>
            <person name="Yarden O."/>
            <person name="Zeng Q."/>
            <person name="Rollins J.A."/>
            <person name="Lebrun M.H."/>
            <person name="Dickman M."/>
        </authorList>
    </citation>
    <scope>NUCLEOTIDE SEQUENCE [LARGE SCALE GENOMIC DNA]</scope>
    <source>
        <strain evidence="8 9">B05.10</strain>
    </source>
</reference>
<evidence type="ECO:0000256" key="5">
    <source>
        <dbReference type="SAM" id="MobiDB-lite"/>
    </source>
</evidence>